<keyword evidence="6" id="KW-1185">Reference proteome</keyword>
<dbReference type="InterPro" id="IPR040086">
    <property type="entry name" value="MJ0683-like"/>
</dbReference>
<dbReference type="InterPro" id="IPR058240">
    <property type="entry name" value="rSAM_sf"/>
</dbReference>
<dbReference type="CDD" id="cd01335">
    <property type="entry name" value="Radical_SAM"/>
    <property type="match status" value="1"/>
</dbReference>
<evidence type="ECO:0000313" key="5">
    <source>
        <dbReference type="EMBL" id="MCQ1529953.1"/>
    </source>
</evidence>
<dbReference type="PANTHER" id="PTHR43432">
    <property type="entry name" value="SLR0285 PROTEIN"/>
    <property type="match status" value="1"/>
</dbReference>
<evidence type="ECO:0000256" key="3">
    <source>
        <dbReference type="ARBA" id="ARBA00023014"/>
    </source>
</evidence>
<dbReference type="PROSITE" id="PS51918">
    <property type="entry name" value="RADICAL_SAM"/>
    <property type="match status" value="1"/>
</dbReference>
<keyword evidence="3" id="KW-0411">Iron-sulfur</keyword>
<accession>A0ABT1NIH5</accession>
<dbReference type="SUPFAM" id="SSF102114">
    <property type="entry name" value="Radical SAM enzymes"/>
    <property type="match status" value="1"/>
</dbReference>
<dbReference type="RefSeq" id="WP_255227473.1">
    <property type="nucleotide sequence ID" value="NZ_JAJEKE010000008.1"/>
</dbReference>
<gene>
    <name evidence="5" type="ORF">LJD61_10405</name>
</gene>
<evidence type="ECO:0000256" key="2">
    <source>
        <dbReference type="ARBA" id="ARBA00023004"/>
    </source>
</evidence>
<dbReference type="Pfam" id="PF04055">
    <property type="entry name" value="Radical_SAM"/>
    <property type="match status" value="1"/>
</dbReference>
<evidence type="ECO:0000256" key="1">
    <source>
        <dbReference type="ARBA" id="ARBA00022723"/>
    </source>
</evidence>
<dbReference type="SFLD" id="SFLDG01084">
    <property type="entry name" value="Uncharacterised_Radical_SAM_Su"/>
    <property type="match status" value="1"/>
</dbReference>
<organism evidence="5 6">
    <name type="scientific">Lutispora saccharofermentans</name>
    <dbReference type="NCBI Taxonomy" id="3024236"/>
    <lineage>
        <taxon>Bacteria</taxon>
        <taxon>Bacillati</taxon>
        <taxon>Bacillota</taxon>
        <taxon>Clostridia</taxon>
        <taxon>Lutisporales</taxon>
        <taxon>Lutisporaceae</taxon>
        <taxon>Lutispora</taxon>
    </lineage>
</organism>
<sequence>MHEKEVKGILSAQNGMNIYRGCTHGCIYCDSRSKCYQMHHDFEDIEVKINAAELLEDALRRKRKKCMIGTGAMSDPYIHLEEKLGNTRKCIELIHHYGFGLTIQTKSARILRDLELLKKINEKSKCVVQMTLTTYDEALNKVVEPNVSTTRERFEALKIMRDNGIPTVVWLSPVLPFINDTEENILGILDYCIEAKVHGIICFGIGLTLREGNREYFYKKLDEHFPGMKARYIEKYGYAYQVSSPNNGKLMSMVKKICKSHDILCDINECFSYLHKFEDKNEYEQLMLPGLDKLGE</sequence>
<dbReference type="PANTHER" id="PTHR43432:SF5">
    <property type="entry name" value="ELP3_MIAA_NIFB-LIKE RADICAL SAM CORE DOMAIN-CONTAINING PROTEIN"/>
    <property type="match status" value="1"/>
</dbReference>
<evidence type="ECO:0000313" key="6">
    <source>
        <dbReference type="Proteomes" id="UP001651880"/>
    </source>
</evidence>
<evidence type="ECO:0000259" key="4">
    <source>
        <dbReference type="PROSITE" id="PS51918"/>
    </source>
</evidence>
<keyword evidence="1" id="KW-0479">Metal-binding</keyword>
<protein>
    <submittedName>
        <fullName evidence="5">Radical SAM protein</fullName>
    </submittedName>
</protein>
<reference evidence="5 6" key="1">
    <citation type="submission" date="2021-10" db="EMBL/GenBank/DDBJ databases">
        <title>Lutispora strain m25 sp. nov., a thermophilic, non-spore-forming bacterium isolated from a lab-scale methanogenic bioreactor digesting anaerobic sludge.</title>
        <authorList>
            <person name="El Houari A."/>
            <person name="Mcdonald J."/>
        </authorList>
    </citation>
    <scope>NUCLEOTIDE SEQUENCE [LARGE SCALE GENOMIC DNA]</scope>
    <source>
        <strain evidence="6">m25</strain>
    </source>
</reference>
<dbReference type="InterPro" id="IPR007197">
    <property type="entry name" value="rSAM"/>
</dbReference>
<feature type="domain" description="Radical SAM core" evidence="4">
    <location>
        <begin position="8"/>
        <end position="249"/>
    </location>
</feature>
<dbReference type="Gene3D" id="3.80.30.30">
    <property type="match status" value="1"/>
</dbReference>
<dbReference type="SFLD" id="SFLDS00029">
    <property type="entry name" value="Radical_SAM"/>
    <property type="match status" value="1"/>
</dbReference>
<keyword evidence="2" id="KW-0408">Iron</keyword>
<dbReference type="EMBL" id="JAJEKE010000008">
    <property type="protein sequence ID" value="MCQ1529953.1"/>
    <property type="molecule type" value="Genomic_DNA"/>
</dbReference>
<dbReference type="Proteomes" id="UP001651880">
    <property type="component" value="Unassembled WGS sequence"/>
</dbReference>
<proteinExistence type="predicted"/>
<comment type="caution">
    <text evidence="5">The sequence shown here is derived from an EMBL/GenBank/DDBJ whole genome shotgun (WGS) entry which is preliminary data.</text>
</comment>
<name>A0ABT1NIH5_9FIRM</name>